<sequence>MKKCAYCGKKIVSIPHTCKYCDKDFCSEQRLPESHDCPKENHVIPFREKETSERKSDTRYKPYARLWSVDFEPLIPKTVAIQPPRIVDPLAREESLHHLFMNSLGRELGSSYGLEISPGPDQPKLDVLWKVPGKEGFGIKKVGFEVKSRPKIKGMKELEQLYRQAESESLDYHWFSFLGNFGEKGKEITLLNLDEPNLHEEMKKTLRKLGVVEYHPAGKVRVHRSPQELVISQKTYLSQAIQRMDWKSTEGFVAHSVWNHFREKGNLVVAEITPPALVETKLGRTKGPFQKSENPWKGVKMEKIEPRVDITSMPMEYLEQKQLPQSGDYIGIECKGEQFSDEER</sequence>
<evidence type="ECO:0000313" key="6">
    <source>
        <dbReference type="Proteomes" id="UP000070463"/>
    </source>
</evidence>
<organism evidence="5 6">
    <name type="scientific">candidate division MSBL1 archaeon SCGC-AAA259I09</name>
    <dbReference type="NCBI Taxonomy" id="1698267"/>
    <lineage>
        <taxon>Archaea</taxon>
        <taxon>Methanobacteriati</taxon>
        <taxon>Methanobacteriota</taxon>
        <taxon>candidate division MSBL1</taxon>
    </lineage>
</organism>
<gene>
    <name evidence="5" type="ORF">AKJ37_08020</name>
</gene>
<feature type="non-terminal residue" evidence="5">
    <location>
        <position position="344"/>
    </location>
</feature>
<proteinExistence type="predicted"/>
<keyword evidence="2" id="KW-0863">Zinc-finger</keyword>
<evidence type="ECO:0000313" key="5">
    <source>
        <dbReference type="EMBL" id="KXA94068.1"/>
    </source>
</evidence>
<dbReference type="Pfam" id="PF01428">
    <property type="entry name" value="zf-AN1"/>
    <property type="match status" value="1"/>
</dbReference>
<dbReference type="SUPFAM" id="SSF118310">
    <property type="entry name" value="AN1-like Zinc finger"/>
    <property type="match status" value="1"/>
</dbReference>
<dbReference type="InterPro" id="IPR035896">
    <property type="entry name" value="AN1-like_Znf"/>
</dbReference>
<accession>A0A133UIQ7</accession>
<dbReference type="AlphaFoldDB" id="A0A133UIQ7"/>
<protein>
    <recommendedName>
        <fullName evidence="4">AN1-type domain-containing protein</fullName>
    </recommendedName>
</protein>
<name>A0A133UIQ7_9EURY</name>
<dbReference type="EMBL" id="LHXR01000213">
    <property type="protein sequence ID" value="KXA94068.1"/>
    <property type="molecule type" value="Genomic_DNA"/>
</dbReference>
<comment type="caution">
    <text evidence="5">The sequence shown here is derived from an EMBL/GenBank/DDBJ whole genome shotgun (WGS) entry which is preliminary data.</text>
</comment>
<dbReference type="Proteomes" id="UP000070463">
    <property type="component" value="Unassembled WGS sequence"/>
</dbReference>
<evidence type="ECO:0000256" key="1">
    <source>
        <dbReference type="ARBA" id="ARBA00022723"/>
    </source>
</evidence>
<keyword evidence="1" id="KW-0479">Metal-binding</keyword>
<evidence type="ECO:0000259" key="4">
    <source>
        <dbReference type="SMART" id="SM00154"/>
    </source>
</evidence>
<dbReference type="InterPro" id="IPR000058">
    <property type="entry name" value="Znf_AN1"/>
</dbReference>
<feature type="domain" description="AN1-type" evidence="4">
    <location>
        <begin position="4"/>
        <end position="42"/>
    </location>
</feature>
<dbReference type="GO" id="GO:0008270">
    <property type="term" value="F:zinc ion binding"/>
    <property type="evidence" value="ECO:0007669"/>
    <property type="project" value="UniProtKB-KW"/>
</dbReference>
<dbReference type="SMART" id="SM00154">
    <property type="entry name" value="ZnF_AN1"/>
    <property type="match status" value="1"/>
</dbReference>
<reference evidence="5 6" key="1">
    <citation type="journal article" date="2016" name="Sci. Rep.">
        <title>Metabolic traits of an uncultured archaeal lineage -MSBL1- from brine pools of the Red Sea.</title>
        <authorList>
            <person name="Mwirichia R."/>
            <person name="Alam I."/>
            <person name="Rashid M."/>
            <person name="Vinu M."/>
            <person name="Ba-Alawi W."/>
            <person name="Anthony Kamau A."/>
            <person name="Kamanda Ngugi D."/>
            <person name="Goker M."/>
            <person name="Klenk H.P."/>
            <person name="Bajic V."/>
            <person name="Stingl U."/>
        </authorList>
    </citation>
    <scope>NUCLEOTIDE SEQUENCE [LARGE SCALE GENOMIC DNA]</scope>
    <source>
        <strain evidence="5">SCGC-AAA259I09</strain>
    </source>
</reference>
<keyword evidence="6" id="KW-1185">Reference proteome</keyword>
<dbReference type="Gene3D" id="4.10.1110.10">
    <property type="entry name" value="AN1-like Zinc finger"/>
    <property type="match status" value="1"/>
</dbReference>
<evidence type="ECO:0000256" key="3">
    <source>
        <dbReference type="ARBA" id="ARBA00022833"/>
    </source>
</evidence>
<evidence type="ECO:0000256" key="2">
    <source>
        <dbReference type="ARBA" id="ARBA00022771"/>
    </source>
</evidence>
<keyword evidence="3" id="KW-0862">Zinc</keyword>